<accession>A0A939ES77</accession>
<sequence>MEFTVGQIAEVLHGTVEGDAAQPINRLAKIEEAQAGALSFLANLKYEAHLYTTGASAVIVSRTLELRHPVSTALIRVDDPYSSFTTLLEFYQQATRTGRRGVEEPSFLGANSSIGGNHYRGAFSYVGENCEIGDDVVIFPHVFIGDRCKIGSGTILYAGAKIYAETVIGERCTIHAGAVVGSDGFGFAPQPDGSYRTIPQIGNVVLQDNVSIGANATIDCATMGSTIIREGAKIDNLVQIAHNVEIGRHTVVASQSGISGSTKVGDFCVLAGQVGLAGHLTLANRTTVTAQSGVGKSIKEEGVFLQGAPAFNLRDSLRAQAVFRHLPELERRITDLERRTNPTEKP</sequence>
<dbReference type="GO" id="GO:0009245">
    <property type="term" value="P:lipid A biosynthetic process"/>
    <property type="evidence" value="ECO:0007669"/>
    <property type="project" value="UniProtKB-UniRule"/>
</dbReference>
<evidence type="ECO:0000313" key="10">
    <source>
        <dbReference type="Proteomes" id="UP000664144"/>
    </source>
</evidence>
<dbReference type="EC" id="2.3.1.191" evidence="7"/>
<dbReference type="Pfam" id="PF00132">
    <property type="entry name" value="Hexapep"/>
    <property type="match status" value="2"/>
</dbReference>
<dbReference type="NCBIfam" id="TIGR01853">
    <property type="entry name" value="lipid_A_lpxD"/>
    <property type="match status" value="1"/>
</dbReference>
<keyword evidence="1 7" id="KW-0444">Lipid biosynthesis</keyword>
<feature type="domain" description="UDP-3-O-[3-hydroxymyristoyl] glucosamine N-acyltransferase non-repeat region" evidence="8">
    <location>
        <begin position="23"/>
        <end position="89"/>
    </location>
</feature>
<keyword evidence="10" id="KW-1185">Reference proteome</keyword>
<dbReference type="PANTHER" id="PTHR43378">
    <property type="entry name" value="UDP-3-O-ACYLGLUCOSAMINE N-ACYLTRANSFERASE"/>
    <property type="match status" value="1"/>
</dbReference>
<comment type="function">
    <text evidence="7">Catalyzes the N-acylation of UDP-3-O-acylglucosamine using 3-hydroxyacyl-ACP as the acyl donor. Is involved in the biosynthesis of lipid A, a phosphorylated glycolipid that anchors the lipopolysaccharide to the outer membrane of the cell.</text>
</comment>
<evidence type="ECO:0000313" key="9">
    <source>
        <dbReference type="EMBL" id="MBO0356508.1"/>
    </source>
</evidence>
<evidence type="ECO:0000256" key="3">
    <source>
        <dbReference type="ARBA" id="ARBA00022679"/>
    </source>
</evidence>
<dbReference type="RefSeq" id="WP_206980016.1">
    <property type="nucleotide sequence ID" value="NZ_JAFLQZ010000001.1"/>
</dbReference>
<protein>
    <recommendedName>
        <fullName evidence="7">UDP-3-O-acylglucosamine N-acyltransferase</fullName>
        <ecNumber evidence="7">2.3.1.191</ecNumber>
    </recommendedName>
</protein>
<dbReference type="Proteomes" id="UP000664144">
    <property type="component" value="Unassembled WGS sequence"/>
</dbReference>
<evidence type="ECO:0000256" key="1">
    <source>
        <dbReference type="ARBA" id="ARBA00022516"/>
    </source>
</evidence>
<dbReference type="CDD" id="cd03352">
    <property type="entry name" value="LbH_LpxD"/>
    <property type="match status" value="1"/>
</dbReference>
<comment type="catalytic activity">
    <reaction evidence="7">
        <text>a UDP-3-O-[(3R)-3-hydroxyacyl]-alpha-D-glucosamine + a (3R)-hydroxyacyl-[ACP] = a UDP-2-N,3-O-bis[(3R)-3-hydroxyacyl]-alpha-D-glucosamine + holo-[ACP] + H(+)</text>
        <dbReference type="Rhea" id="RHEA:53836"/>
        <dbReference type="Rhea" id="RHEA-COMP:9685"/>
        <dbReference type="Rhea" id="RHEA-COMP:9945"/>
        <dbReference type="ChEBI" id="CHEBI:15378"/>
        <dbReference type="ChEBI" id="CHEBI:64479"/>
        <dbReference type="ChEBI" id="CHEBI:78827"/>
        <dbReference type="ChEBI" id="CHEBI:137740"/>
        <dbReference type="ChEBI" id="CHEBI:137748"/>
        <dbReference type="EC" id="2.3.1.191"/>
    </reaction>
</comment>
<evidence type="ECO:0000256" key="6">
    <source>
        <dbReference type="ARBA" id="ARBA00023315"/>
    </source>
</evidence>
<dbReference type="InterPro" id="IPR011004">
    <property type="entry name" value="Trimer_LpxA-like_sf"/>
</dbReference>
<feature type="active site" description="Proton acceptor" evidence="7">
    <location>
        <position position="242"/>
    </location>
</feature>
<proteinExistence type="inferred from homology"/>
<evidence type="ECO:0000256" key="5">
    <source>
        <dbReference type="ARBA" id="ARBA00023098"/>
    </source>
</evidence>
<reference evidence="9" key="1">
    <citation type="submission" date="2021-03" db="EMBL/GenBank/DDBJ databases">
        <authorList>
            <person name="Kim M.K."/>
        </authorList>
    </citation>
    <scope>NUCLEOTIDE SEQUENCE</scope>
    <source>
        <strain evidence="9">BT186</strain>
    </source>
</reference>
<dbReference type="HAMAP" id="MF_00523">
    <property type="entry name" value="LpxD"/>
    <property type="match status" value="1"/>
</dbReference>
<dbReference type="InterPro" id="IPR001451">
    <property type="entry name" value="Hexapep"/>
</dbReference>
<dbReference type="NCBIfam" id="NF002060">
    <property type="entry name" value="PRK00892.1"/>
    <property type="match status" value="1"/>
</dbReference>
<organism evidence="9 10">
    <name type="scientific">Hymenobacter telluris</name>
    <dbReference type="NCBI Taxonomy" id="2816474"/>
    <lineage>
        <taxon>Bacteria</taxon>
        <taxon>Pseudomonadati</taxon>
        <taxon>Bacteroidota</taxon>
        <taxon>Cytophagia</taxon>
        <taxon>Cytophagales</taxon>
        <taxon>Hymenobacteraceae</taxon>
        <taxon>Hymenobacter</taxon>
    </lineage>
</organism>
<dbReference type="GO" id="GO:0016020">
    <property type="term" value="C:membrane"/>
    <property type="evidence" value="ECO:0007669"/>
    <property type="project" value="GOC"/>
</dbReference>
<dbReference type="SUPFAM" id="SSF51161">
    <property type="entry name" value="Trimeric LpxA-like enzymes"/>
    <property type="match status" value="1"/>
</dbReference>
<dbReference type="Gene3D" id="3.40.1390.10">
    <property type="entry name" value="MurE/MurF, N-terminal domain"/>
    <property type="match status" value="1"/>
</dbReference>
<dbReference type="GO" id="GO:0016410">
    <property type="term" value="F:N-acyltransferase activity"/>
    <property type="evidence" value="ECO:0007669"/>
    <property type="project" value="InterPro"/>
</dbReference>
<keyword evidence="3 7" id="KW-0808">Transferase</keyword>
<gene>
    <name evidence="7 9" type="primary">lpxD</name>
    <name evidence="9" type="ORF">J0X19_00995</name>
</gene>
<dbReference type="Gene3D" id="2.160.10.10">
    <property type="entry name" value="Hexapeptide repeat proteins"/>
    <property type="match status" value="1"/>
</dbReference>
<dbReference type="EMBL" id="JAFLQZ010000001">
    <property type="protein sequence ID" value="MBO0356508.1"/>
    <property type="molecule type" value="Genomic_DNA"/>
</dbReference>
<dbReference type="Pfam" id="PF04613">
    <property type="entry name" value="LpxD"/>
    <property type="match status" value="1"/>
</dbReference>
<dbReference type="AlphaFoldDB" id="A0A939ES77"/>
<keyword evidence="5 7" id="KW-0443">Lipid metabolism</keyword>
<keyword evidence="2 7" id="KW-0441">Lipid A biosynthesis</keyword>
<dbReference type="PANTHER" id="PTHR43378:SF2">
    <property type="entry name" value="UDP-3-O-ACYLGLUCOSAMINE N-ACYLTRANSFERASE 1, MITOCHONDRIAL-RELATED"/>
    <property type="match status" value="1"/>
</dbReference>
<dbReference type="InterPro" id="IPR020573">
    <property type="entry name" value="UDP_GlcNAc_AcTrfase_non-rep"/>
</dbReference>
<evidence type="ECO:0000256" key="2">
    <source>
        <dbReference type="ARBA" id="ARBA00022556"/>
    </source>
</evidence>
<comment type="subunit">
    <text evidence="7">Homotrimer.</text>
</comment>
<name>A0A939ES77_9BACT</name>
<keyword evidence="4 7" id="KW-0677">Repeat</keyword>
<evidence type="ECO:0000256" key="7">
    <source>
        <dbReference type="HAMAP-Rule" id="MF_00523"/>
    </source>
</evidence>
<dbReference type="InterPro" id="IPR007691">
    <property type="entry name" value="LpxD"/>
</dbReference>
<evidence type="ECO:0000256" key="4">
    <source>
        <dbReference type="ARBA" id="ARBA00022737"/>
    </source>
</evidence>
<dbReference type="GO" id="GO:0103118">
    <property type="term" value="F:UDP-3-O-[(3R)-3-hydroxyacyl]-glucosamine N-acyltransferase activity"/>
    <property type="evidence" value="ECO:0007669"/>
    <property type="project" value="UniProtKB-EC"/>
</dbReference>
<comment type="caution">
    <text evidence="9">The sequence shown here is derived from an EMBL/GenBank/DDBJ whole genome shotgun (WGS) entry which is preliminary data.</text>
</comment>
<keyword evidence="6 7" id="KW-0012">Acyltransferase</keyword>
<comment type="pathway">
    <text evidence="7">Bacterial outer membrane biogenesis; LPS lipid A biosynthesis.</text>
</comment>
<evidence type="ECO:0000259" key="8">
    <source>
        <dbReference type="Pfam" id="PF04613"/>
    </source>
</evidence>
<comment type="similarity">
    <text evidence="7">Belongs to the transferase hexapeptide repeat family. LpxD subfamily.</text>
</comment>